<organism evidence="3 4">
    <name type="scientific">Neolentinus lepideus HHB14362 ss-1</name>
    <dbReference type="NCBI Taxonomy" id="1314782"/>
    <lineage>
        <taxon>Eukaryota</taxon>
        <taxon>Fungi</taxon>
        <taxon>Dikarya</taxon>
        <taxon>Basidiomycota</taxon>
        <taxon>Agaricomycotina</taxon>
        <taxon>Agaricomycetes</taxon>
        <taxon>Gloeophyllales</taxon>
        <taxon>Gloeophyllaceae</taxon>
        <taxon>Neolentinus</taxon>
    </lineage>
</organism>
<feature type="region of interest" description="Disordered" evidence="1">
    <location>
        <begin position="57"/>
        <end position="112"/>
    </location>
</feature>
<keyword evidence="2" id="KW-0472">Membrane</keyword>
<dbReference type="EMBL" id="KV425561">
    <property type="protein sequence ID" value="KZT27686.1"/>
    <property type="molecule type" value="Genomic_DNA"/>
</dbReference>
<feature type="region of interest" description="Disordered" evidence="1">
    <location>
        <begin position="289"/>
        <end position="350"/>
    </location>
</feature>
<dbReference type="Proteomes" id="UP000076761">
    <property type="component" value="Unassembled WGS sequence"/>
</dbReference>
<keyword evidence="2" id="KW-0812">Transmembrane</keyword>
<gene>
    <name evidence="3" type="ORF">NEOLEDRAFT_1176688</name>
</gene>
<keyword evidence="2" id="KW-1133">Transmembrane helix</keyword>
<feature type="region of interest" description="Disordered" evidence="1">
    <location>
        <begin position="139"/>
        <end position="236"/>
    </location>
</feature>
<reference evidence="3 4" key="1">
    <citation type="journal article" date="2016" name="Mol. Biol. Evol.">
        <title>Comparative Genomics of Early-Diverging Mushroom-Forming Fungi Provides Insights into the Origins of Lignocellulose Decay Capabilities.</title>
        <authorList>
            <person name="Nagy L.G."/>
            <person name="Riley R."/>
            <person name="Tritt A."/>
            <person name="Adam C."/>
            <person name="Daum C."/>
            <person name="Floudas D."/>
            <person name="Sun H."/>
            <person name="Yadav J.S."/>
            <person name="Pangilinan J."/>
            <person name="Larsson K.H."/>
            <person name="Matsuura K."/>
            <person name="Barry K."/>
            <person name="Labutti K."/>
            <person name="Kuo R."/>
            <person name="Ohm R.A."/>
            <person name="Bhattacharya S.S."/>
            <person name="Shirouzu T."/>
            <person name="Yoshinaga Y."/>
            <person name="Martin F.M."/>
            <person name="Grigoriev I.V."/>
            <person name="Hibbett D.S."/>
        </authorList>
    </citation>
    <scope>NUCLEOTIDE SEQUENCE [LARGE SCALE GENOMIC DNA]</scope>
    <source>
        <strain evidence="3 4">HHB14362 ss-1</strain>
    </source>
</reference>
<feature type="compositionally biased region" description="Low complexity" evidence="1">
    <location>
        <begin position="163"/>
        <end position="217"/>
    </location>
</feature>
<proteinExistence type="predicted"/>
<feature type="compositionally biased region" description="Low complexity" evidence="1">
    <location>
        <begin position="291"/>
        <end position="324"/>
    </location>
</feature>
<accession>A0A165U5S5</accession>
<sequence length="350" mass="37509">MPAPRNVANGQDGPTRLISILAVVLGCVGILLSMIVYWASRIIPALKMKMPESKAPLARPACATQRRTQSSPGDIPPTASKSVKRVSFSIDDARSADSSTSPRSSFSSERSGDCSFTQSSKFSDPFTSSCSSATSTIAGLFSSDKPSSIRIPNILKPKRLRSGSESSAASSASSGSPTPAQRTASSASASTIRPSSELRARSSAAPRTPSRSPSRTAPGKEVERARPRSLRAQSIREERISRLKRVSEDSGEMYYSGWENPLKFRRRSSRSGSSRKMISEKVLNIFSGSCNDQSSQNATSSATSDDASSVSVDTRRTSVSSTSIKRSKTKTFMHKFVPLSRTNSRGSKES</sequence>
<feature type="compositionally biased region" description="Polar residues" evidence="1">
    <location>
        <begin position="340"/>
        <end position="350"/>
    </location>
</feature>
<dbReference type="PROSITE" id="PS51257">
    <property type="entry name" value="PROKAR_LIPOPROTEIN"/>
    <property type="match status" value="1"/>
</dbReference>
<keyword evidence="4" id="KW-1185">Reference proteome</keyword>
<name>A0A165U5S5_9AGAM</name>
<dbReference type="InParanoid" id="A0A165U5S5"/>
<evidence type="ECO:0000313" key="3">
    <source>
        <dbReference type="EMBL" id="KZT27686.1"/>
    </source>
</evidence>
<feature type="compositionally biased region" description="Low complexity" evidence="1">
    <location>
        <begin position="96"/>
        <end position="112"/>
    </location>
</feature>
<evidence type="ECO:0000256" key="1">
    <source>
        <dbReference type="SAM" id="MobiDB-lite"/>
    </source>
</evidence>
<dbReference type="OrthoDB" id="10601508at2759"/>
<evidence type="ECO:0000256" key="2">
    <source>
        <dbReference type="SAM" id="Phobius"/>
    </source>
</evidence>
<evidence type="ECO:0000313" key="4">
    <source>
        <dbReference type="Proteomes" id="UP000076761"/>
    </source>
</evidence>
<dbReference type="AlphaFoldDB" id="A0A165U5S5"/>
<protein>
    <submittedName>
        <fullName evidence="3">Uncharacterized protein</fullName>
    </submittedName>
</protein>
<feature type="transmembrane region" description="Helical" evidence="2">
    <location>
        <begin position="20"/>
        <end position="40"/>
    </location>
</feature>